<evidence type="ECO:0000256" key="8">
    <source>
        <dbReference type="ARBA" id="ARBA00023004"/>
    </source>
</evidence>
<comment type="similarity">
    <text evidence="3">Belongs to the radical SAM superfamily. KamA family.</text>
</comment>
<keyword evidence="4" id="KW-0004">4Fe-4S</keyword>
<dbReference type="InterPro" id="IPR058240">
    <property type="entry name" value="rSAM_sf"/>
</dbReference>
<evidence type="ECO:0000256" key="10">
    <source>
        <dbReference type="SAM" id="MobiDB-lite"/>
    </source>
</evidence>
<dbReference type="SFLD" id="SFLDG01070">
    <property type="entry name" value="PLP-dependent"/>
    <property type="match status" value="1"/>
</dbReference>
<keyword evidence="6" id="KW-0479">Metal-binding</keyword>
<evidence type="ECO:0000256" key="3">
    <source>
        <dbReference type="ARBA" id="ARBA00008703"/>
    </source>
</evidence>
<comment type="cofactor">
    <cofactor evidence="1">
        <name>pyridoxal 5'-phosphate</name>
        <dbReference type="ChEBI" id="CHEBI:597326"/>
    </cofactor>
</comment>
<dbReference type="Proteomes" id="UP000503820">
    <property type="component" value="Unassembled WGS sequence"/>
</dbReference>
<keyword evidence="8" id="KW-0408">Iron</keyword>
<evidence type="ECO:0000256" key="7">
    <source>
        <dbReference type="ARBA" id="ARBA00022898"/>
    </source>
</evidence>
<dbReference type="PANTHER" id="PTHR30538:SF0">
    <property type="entry name" value="L-LYSINE 2,3-AMINOMUTASE AQ_1632-RELATED"/>
    <property type="match status" value="1"/>
</dbReference>
<dbReference type="InterPro" id="IPR007197">
    <property type="entry name" value="rSAM"/>
</dbReference>
<evidence type="ECO:0000259" key="11">
    <source>
        <dbReference type="PROSITE" id="PS51918"/>
    </source>
</evidence>
<proteinExistence type="inferred from homology"/>
<dbReference type="InterPro" id="IPR013785">
    <property type="entry name" value="Aldolase_TIM"/>
</dbReference>
<dbReference type="PROSITE" id="PS51918">
    <property type="entry name" value="RADICAL_SAM"/>
    <property type="match status" value="1"/>
</dbReference>
<evidence type="ECO:0000313" key="12">
    <source>
        <dbReference type="EMBL" id="GFM37823.1"/>
    </source>
</evidence>
<evidence type="ECO:0000256" key="2">
    <source>
        <dbReference type="ARBA" id="ARBA00001966"/>
    </source>
</evidence>
<dbReference type="CDD" id="cd01335">
    <property type="entry name" value="Radical_SAM"/>
    <property type="match status" value="1"/>
</dbReference>
<keyword evidence="7" id="KW-0663">Pyridoxal phosphate</keyword>
<dbReference type="GO" id="GO:0051539">
    <property type="term" value="F:4 iron, 4 sulfur cluster binding"/>
    <property type="evidence" value="ECO:0007669"/>
    <property type="project" value="UniProtKB-KW"/>
</dbReference>
<reference evidence="12 13" key="1">
    <citation type="submission" date="2020-05" db="EMBL/GenBank/DDBJ databases">
        <title>Draft genome sequence of Desulfovibrio psychrotolerans JS1T.</title>
        <authorList>
            <person name="Ueno A."/>
            <person name="Tamazawa S."/>
            <person name="Tamamura S."/>
            <person name="Murakami T."/>
            <person name="Kiyama T."/>
            <person name="Inomata H."/>
            <person name="Amano Y."/>
            <person name="Miyakawa K."/>
            <person name="Tamaki H."/>
            <person name="Naganuma T."/>
            <person name="Kaneko K."/>
        </authorList>
    </citation>
    <scope>NUCLEOTIDE SEQUENCE [LARGE SCALE GENOMIC DNA]</scope>
    <source>
        <strain evidence="12 13">JS1</strain>
    </source>
</reference>
<evidence type="ECO:0000256" key="6">
    <source>
        <dbReference type="ARBA" id="ARBA00022723"/>
    </source>
</evidence>
<dbReference type="RefSeq" id="WP_174410455.1">
    <property type="nucleotide sequence ID" value="NZ_BLVP01000010.1"/>
</dbReference>
<dbReference type="GO" id="GO:0046872">
    <property type="term" value="F:metal ion binding"/>
    <property type="evidence" value="ECO:0007669"/>
    <property type="project" value="UniProtKB-KW"/>
</dbReference>
<dbReference type="SFLD" id="SFLDS00029">
    <property type="entry name" value="Radical_SAM"/>
    <property type="match status" value="1"/>
</dbReference>
<comment type="cofactor">
    <cofactor evidence="2">
        <name>[4Fe-4S] cluster</name>
        <dbReference type="ChEBI" id="CHEBI:49883"/>
    </cofactor>
</comment>
<keyword evidence="5" id="KW-0949">S-adenosyl-L-methionine</keyword>
<accession>A0A7J0BVW5</accession>
<dbReference type="NCBIfam" id="TIGR00238">
    <property type="entry name" value="KamA family radical SAM protein"/>
    <property type="match status" value="1"/>
</dbReference>
<keyword evidence="9" id="KW-0411">Iron-sulfur</keyword>
<evidence type="ECO:0000256" key="1">
    <source>
        <dbReference type="ARBA" id="ARBA00001933"/>
    </source>
</evidence>
<sequence>MSISRYTHSLKSLPLSFAEREAAARVTARYPFRANEYYLSLIDWDDPDDPVRRIIVPHEDESHDWGNLDPSGESDHTVMPGLQHKYPDTAILLANDVCGGLCRFCFRKRIFMDGSDHARVDVPAALRYIADSHEITNVLVSGGDPLLLSTAALEEIIRGLAGIGHVEFIRIGSRMPVFDPQRIIHDPGLSDMLARYSTPRRKIYIQTHFNHPNEITDLSRKAVHLLQRAGVILTNQTPLLRGVNDDPATLAALFSGLARIGVQPYYLFVCRPTMGNRHFTVPVEEGYEILQEALRHCSGPAKRARFCMSHATGKIEVLGVEEDRVLFRRHRAPDPMDAGRIFGCPRNPDAVWLDDYALPDEELGDSMAGLAVAEDLSVPRGRRDGVDAGSAPRYAAPAGGAQRGKDGCTVCSAEDFSAGGSSRSCGTCSTCGSDIRSRLTPMLRTSRQ</sequence>
<evidence type="ECO:0000256" key="9">
    <source>
        <dbReference type="ARBA" id="ARBA00023014"/>
    </source>
</evidence>
<organism evidence="12 13">
    <name type="scientific">Desulfovibrio psychrotolerans</name>
    <dbReference type="NCBI Taxonomy" id="415242"/>
    <lineage>
        <taxon>Bacteria</taxon>
        <taxon>Pseudomonadati</taxon>
        <taxon>Thermodesulfobacteriota</taxon>
        <taxon>Desulfovibrionia</taxon>
        <taxon>Desulfovibrionales</taxon>
        <taxon>Desulfovibrionaceae</taxon>
        <taxon>Desulfovibrio</taxon>
    </lineage>
</organism>
<gene>
    <name evidence="12" type="ORF">DSM19430T_25070</name>
</gene>
<evidence type="ECO:0000313" key="13">
    <source>
        <dbReference type="Proteomes" id="UP000503820"/>
    </source>
</evidence>
<dbReference type="PANTHER" id="PTHR30538">
    <property type="entry name" value="LYSINE 2,3-AMINOMUTASE-RELATED"/>
    <property type="match status" value="1"/>
</dbReference>
<dbReference type="EMBL" id="BLVP01000010">
    <property type="protein sequence ID" value="GFM37823.1"/>
    <property type="molecule type" value="Genomic_DNA"/>
</dbReference>
<dbReference type="Gene3D" id="3.20.20.70">
    <property type="entry name" value="Aldolase class I"/>
    <property type="match status" value="1"/>
</dbReference>
<feature type="region of interest" description="Disordered" evidence="10">
    <location>
        <begin position="381"/>
        <end position="406"/>
    </location>
</feature>
<evidence type="ECO:0000256" key="5">
    <source>
        <dbReference type="ARBA" id="ARBA00022691"/>
    </source>
</evidence>
<dbReference type="InterPro" id="IPR003739">
    <property type="entry name" value="Lys_aminomutase/Glu_NH3_mut"/>
</dbReference>
<dbReference type="SUPFAM" id="SSF102114">
    <property type="entry name" value="Radical SAM enzymes"/>
    <property type="match status" value="1"/>
</dbReference>
<feature type="domain" description="Radical SAM core" evidence="11">
    <location>
        <begin position="84"/>
        <end position="300"/>
    </location>
</feature>
<dbReference type="AlphaFoldDB" id="A0A7J0BVW5"/>
<keyword evidence="13" id="KW-1185">Reference proteome</keyword>
<name>A0A7J0BVW5_9BACT</name>
<evidence type="ECO:0000256" key="4">
    <source>
        <dbReference type="ARBA" id="ARBA00022485"/>
    </source>
</evidence>
<protein>
    <submittedName>
        <fullName evidence="12">KamA family radical SAM protein</fullName>
    </submittedName>
</protein>
<comment type="caution">
    <text evidence="12">The sequence shown here is derived from an EMBL/GenBank/DDBJ whole genome shotgun (WGS) entry which is preliminary data.</text>
</comment>
<dbReference type="GO" id="GO:0003824">
    <property type="term" value="F:catalytic activity"/>
    <property type="evidence" value="ECO:0007669"/>
    <property type="project" value="InterPro"/>
</dbReference>